<dbReference type="EMBL" id="JBANRG010000020">
    <property type="protein sequence ID" value="KAK7456993.1"/>
    <property type="molecule type" value="Genomic_DNA"/>
</dbReference>
<organism evidence="2 3">
    <name type="scientific">Marasmiellus scandens</name>
    <dbReference type="NCBI Taxonomy" id="2682957"/>
    <lineage>
        <taxon>Eukaryota</taxon>
        <taxon>Fungi</taxon>
        <taxon>Dikarya</taxon>
        <taxon>Basidiomycota</taxon>
        <taxon>Agaricomycotina</taxon>
        <taxon>Agaricomycetes</taxon>
        <taxon>Agaricomycetidae</taxon>
        <taxon>Agaricales</taxon>
        <taxon>Marasmiineae</taxon>
        <taxon>Omphalotaceae</taxon>
        <taxon>Marasmiellus</taxon>
    </lineage>
</organism>
<evidence type="ECO:0000313" key="3">
    <source>
        <dbReference type="Proteomes" id="UP001498398"/>
    </source>
</evidence>
<comment type="caution">
    <text evidence="2">The sequence shown here is derived from an EMBL/GenBank/DDBJ whole genome shotgun (WGS) entry which is preliminary data.</text>
</comment>
<accession>A0ABR1JB98</accession>
<feature type="domain" description="F-box" evidence="1">
    <location>
        <begin position="67"/>
        <end position="129"/>
    </location>
</feature>
<keyword evidence="3" id="KW-1185">Reference proteome</keyword>
<protein>
    <recommendedName>
        <fullName evidence="1">F-box domain-containing protein</fullName>
    </recommendedName>
</protein>
<dbReference type="Pfam" id="PF12937">
    <property type="entry name" value="F-box-like"/>
    <property type="match status" value="1"/>
</dbReference>
<sequence>MESSYPAQIRNTLGAEETFRIIQDVQKDIIDCDREILFYEELVLSLKKKKSDLAQYMAVYRFQVSPIHRLPADILVKIFLLHQDRLYLQYKFYDCTPPADDSSSLLTLALVCKEWQSVILSTPQLWSRFNVILAPSRNARSTHNWVKLCLSRSSQLPLSFQIYINDKHIEEEIWEVRESVHVVDTLVMQCHRWSYVVWINACDRGWFTFPLRVERPLPLLRTLKLVDGVAESPNRVGIFAGAQSIRALAFNLSFLGDISNLSMRHVKHLHIVDWRSNRDMVFLRHIAKQCPRLRSLKLSCTRGSEALDLIKTEIRFVVLERLTLEWFSWDNVNDILSLLALPSLRQLSLHYPGSDRHSENFRIEKLQKLQWANTSSILGSRCPLTTLAIKAPRS</sequence>
<evidence type="ECO:0000259" key="1">
    <source>
        <dbReference type="Pfam" id="PF12937"/>
    </source>
</evidence>
<name>A0ABR1JB98_9AGAR</name>
<evidence type="ECO:0000313" key="2">
    <source>
        <dbReference type="EMBL" id="KAK7456993.1"/>
    </source>
</evidence>
<dbReference type="Proteomes" id="UP001498398">
    <property type="component" value="Unassembled WGS sequence"/>
</dbReference>
<dbReference type="InterPro" id="IPR001810">
    <property type="entry name" value="F-box_dom"/>
</dbReference>
<dbReference type="Gene3D" id="1.20.1280.50">
    <property type="match status" value="1"/>
</dbReference>
<dbReference type="InterPro" id="IPR032675">
    <property type="entry name" value="LRR_dom_sf"/>
</dbReference>
<reference evidence="2 3" key="1">
    <citation type="submission" date="2024-01" db="EMBL/GenBank/DDBJ databases">
        <title>A draft genome for the cacao thread blight pathogen Marasmiellus scandens.</title>
        <authorList>
            <person name="Baruah I.K."/>
            <person name="Leung J."/>
            <person name="Bukari Y."/>
            <person name="Amoako-Attah I."/>
            <person name="Meinhardt L.W."/>
            <person name="Bailey B.A."/>
            <person name="Cohen S.P."/>
        </authorList>
    </citation>
    <scope>NUCLEOTIDE SEQUENCE [LARGE SCALE GENOMIC DNA]</scope>
    <source>
        <strain evidence="2 3">GH-19</strain>
    </source>
</reference>
<gene>
    <name evidence="2" type="ORF">VKT23_010296</name>
</gene>
<dbReference type="SUPFAM" id="SSF52047">
    <property type="entry name" value="RNI-like"/>
    <property type="match status" value="1"/>
</dbReference>
<proteinExistence type="predicted"/>
<dbReference type="Gene3D" id="3.80.10.10">
    <property type="entry name" value="Ribonuclease Inhibitor"/>
    <property type="match status" value="1"/>
</dbReference>